<dbReference type="EMBL" id="VLXZ01000002">
    <property type="protein sequence ID" value="TSB47902.1"/>
    <property type="molecule type" value="Genomic_DNA"/>
</dbReference>
<reference evidence="5 6" key="1">
    <citation type="submission" date="2019-07" db="EMBL/GenBank/DDBJ databases">
        <authorList>
            <person name="Park Y.J."/>
            <person name="Jeong S.E."/>
            <person name="Jung H.S."/>
        </authorList>
    </citation>
    <scope>NUCLEOTIDE SEQUENCE [LARGE SCALE GENOMIC DNA]</scope>
    <source>
        <strain evidence="6">P16(2019)</strain>
    </source>
</reference>
<dbReference type="PANTHER" id="PTHR42939">
    <property type="entry name" value="ABC TRANSPORTER ATP-BINDING PROTEIN ALBC-RELATED"/>
    <property type="match status" value="1"/>
</dbReference>
<dbReference type="GO" id="GO:0016887">
    <property type="term" value="F:ATP hydrolysis activity"/>
    <property type="evidence" value="ECO:0007669"/>
    <property type="project" value="InterPro"/>
</dbReference>
<proteinExistence type="predicted"/>
<keyword evidence="6" id="KW-1185">Reference proteome</keyword>
<evidence type="ECO:0000256" key="3">
    <source>
        <dbReference type="ARBA" id="ARBA00022840"/>
    </source>
</evidence>
<dbReference type="AlphaFoldDB" id="A0A554A2I7"/>
<dbReference type="Pfam" id="PF00005">
    <property type="entry name" value="ABC_tran"/>
    <property type="match status" value="1"/>
</dbReference>
<dbReference type="InterPro" id="IPR003593">
    <property type="entry name" value="AAA+_ATPase"/>
</dbReference>
<dbReference type="InterPro" id="IPR027417">
    <property type="entry name" value="P-loop_NTPase"/>
</dbReference>
<dbReference type="CDD" id="cd03230">
    <property type="entry name" value="ABC_DR_subfamily_A"/>
    <property type="match status" value="1"/>
</dbReference>
<name>A0A554A2I7_9BACI</name>
<feature type="domain" description="ABC transporter" evidence="4">
    <location>
        <begin position="5"/>
        <end position="230"/>
    </location>
</feature>
<evidence type="ECO:0000256" key="1">
    <source>
        <dbReference type="ARBA" id="ARBA00022448"/>
    </source>
</evidence>
<comment type="caution">
    <text evidence="5">The sequence shown here is derived from an EMBL/GenBank/DDBJ whole genome shotgun (WGS) entry which is preliminary data.</text>
</comment>
<dbReference type="GO" id="GO:0005524">
    <property type="term" value="F:ATP binding"/>
    <property type="evidence" value="ECO:0007669"/>
    <property type="project" value="UniProtKB-KW"/>
</dbReference>
<organism evidence="5 6">
    <name type="scientific">Alkalicoccobacillus porphyridii</name>
    <dbReference type="NCBI Taxonomy" id="2597270"/>
    <lineage>
        <taxon>Bacteria</taxon>
        <taxon>Bacillati</taxon>
        <taxon>Bacillota</taxon>
        <taxon>Bacilli</taxon>
        <taxon>Bacillales</taxon>
        <taxon>Bacillaceae</taxon>
        <taxon>Alkalicoccobacillus</taxon>
    </lineage>
</organism>
<dbReference type="Gene3D" id="3.40.50.300">
    <property type="entry name" value="P-loop containing nucleotide triphosphate hydrolases"/>
    <property type="match status" value="1"/>
</dbReference>
<dbReference type="OrthoDB" id="9804819at2"/>
<protein>
    <submittedName>
        <fullName evidence="5">ABC transporter ATP-binding protein</fullName>
    </submittedName>
</protein>
<dbReference type="InterPro" id="IPR051782">
    <property type="entry name" value="ABC_Transporter_VariousFunc"/>
</dbReference>
<dbReference type="RefSeq" id="WP_143847558.1">
    <property type="nucleotide sequence ID" value="NZ_VLXZ01000002.1"/>
</dbReference>
<dbReference type="Proteomes" id="UP000318521">
    <property type="component" value="Unassembled WGS sequence"/>
</dbReference>
<dbReference type="SUPFAM" id="SSF52540">
    <property type="entry name" value="P-loop containing nucleoside triphosphate hydrolases"/>
    <property type="match status" value="1"/>
</dbReference>
<dbReference type="InterPro" id="IPR003439">
    <property type="entry name" value="ABC_transporter-like_ATP-bd"/>
</dbReference>
<dbReference type="PANTHER" id="PTHR42939:SF3">
    <property type="entry name" value="ABC TRANSPORTER ATP-BINDING COMPONENT"/>
    <property type="match status" value="1"/>
</dbReference>
<evidence type="ECO:0000313" key="6">
    <source>
        <dbReference type="Proteomes" id="UP000318521"/>
    </source>
</evidence>
<dbReference type="SMART" id="SM00382">
    <property type="entry name" value="AAA"/>
    <property type="match status" value="1"/>
</dbReference>
<evidence type="ECO:0000313" key="5">
    <source>
        <dbReference type="EMBL" id="TSB47902.1"/>
    </source>
</evidence>
<keyword evidence="2" id="KW-0547">Nucleotide-binding</keyword>
<dbReference type="PROSITE" id="PS50893">
    <property type="entry name" value="ABC_TRANSPORTER_2"/>
    <property type="match status" value="1"/>
</dbReference>
<evidence type="ECO:0000259" key="4">
    <source>
        <dbReference type="PROSITE" id="PS50893"/>
    </source>
</evidence>
<accession>A0A554A2I7</accession>
<keyword evidence="1" id="KW-0813">Transport</keyword>
<gene>
    <name evidence="5" type="ORF">FN960_05190</name>
</gene>
<sequence length="288" mass="32856">MEDVVTLQHVNKAYKDFALKDISFSVKKGYITGFIGPNGAGKTTTIKLMLNLLEADSGSINVFGHNYLGHVNDIKQRIGFIYADHHLYGHLTIEKMKRVLAPFYKNWDDQVFAEYVERLQLPWTKKIGHLSKGMGTKLSIAIALSHHADLIILDEPTSGLDPISRREILELLTEVIQDEEKTVFFSTHITTDLEQIADYITFIDQGSIVFSESKESITERYYLVRGANELLDKDIRSLFVQVRQTSVGFEGLTNQAELVRRLMEDHVVMERASLEDIMVYTVGKRKEE</sequence>
<keyword evidence="3 5" id="KW-0067">ATP-binding</keyword>
<evidence type="ECO:0000256" key="2">
    <source>
        <dbReference type="ARBA" id="ARBA00022741"/>
    </source>
</evidence>